<evidence type="ECO:0000313" key="1">
    <source>
        <dbReference type="EMBL" id="CAH0539793.1"/>
    </source>
</evidence>
<name>A0ABM9A4J5_9VIBR</name>
<accession>A0ABM9A4J5</accession>
<organism evidence="1 2">
    <name type="scientific">Vibrio marisflavi CECT 7928</name>
    <dbReference type="NCBI Taxonomy" id="634439"/>
    <lineage>
        <taxon>Bacteria</taxon>
        <taxon>Pseudomonadati</taxon>
        <taxon>Pseudomonadota</taxon>
        <taxon>Gammaproteobacteria</taxon>
        <taxon>Vibrionales</taxon>
        <taxon>Vibrionaceae</taxon>
        <taxon>Vibrio</taxon>
    </lineage>
</organism>
<evidence type="ECO:0000313" key="2">
    <source>
        <dbReference type="Proteomes" id="UP000838748"/>
    </source>
</evidence>
<protein>
    <submittedName>
        <fullName evidence="1">Uncharacterized protein</fullName>
    </submittedName>
</protein>
<proteinExistence type="predicted"/>
<dbReference type="EMBL" id="CAKLDM010000002">
    <property type="protein sequence ID" value="CAH0539793.1"/>
    <property type="molecule type" value="Genomic_DNA"/>
</dbReference>
<comment type="caution">
    <text evidence="1">The sequence shown here is derived from an EMBL/GenBank/DDBJ whole genome shotgun (WGS) entry which is preliminary data.</text>
</comment>
<sequence>MITITLDSLPTCVELLKTINFNDNLIFLNDGINSHQVLSFTARTEDFEVNGTYQAFDIEYELELSGERVVHFQIDNGELKIKRLPVSLKNSDTIQDIPEEVSKYYF</sequence>
<dbReference type="RefSeq" id="WP_237361877.1">
    <property type="nucleotide sequence ID" value="NZ_CAKLDM010000002.1"/>
</dbReference>
<keyword evidence="2" id="KW-1185">Reference proteome</keyword>
<gene>
    <name evidence="1" type="ORF">VMF7928_02450</name>
</gene>
<dbReference type="Proteomes" id="UP000838748">
    <property type="component" value="Unassembled WGS sequence"/>
</dbReference>
<reference evidence="1" key="1">
    <citation type="submission" date="2021-11" db="EMBL/GenBank/DDBJ databases">
        <authorList>
            <person name="Rodrigo-Torres L."/>
            <person name="Arahal R. D."/>
            <person name="Lucena T."/>
        </authorList>
    </citation>
    <scope>NUCLEOTIDE SEQUENCE</scope>
    <source>
        <strain evidence="1">CECT 7928</strain>
    </source>
</reference>